<dbReference type="Gene3D" id="2.130.10.10">
    <property type="entry name" value="YVTN repeat-like/Quinoprotein amine dehydrogenase"/>
    <property type="match status" value="1"/>
</dbReference>
<organism evidence="4 5">
    <name type="scientific">Pseudonocardia xinjiangensis</name>
    <dbReference type="NCBI Taxonomy" id="75289"/>
    <lineage>
        <taxon>Bacteria</taxon>
        <taxon>Bacillati</taxon>
        <taxon>Actinomycetota</taxon>
        <taxon>Actinomycetes</taxon>
        <taxon>Pseudonocardiales</taxon>
        <taxon>Pseudonocardiaceae</taxon>
        <taxon>Pseudonocardia</taxon>
    </lineage>
</organism>
<dbReference type="InterPro" id="IPR011047">
    <property type="entry name" value="Quinoprotein_ADH-like_sf"/>
</dbReference>
<protein>
    <submittedName>
        <fullName evidence="4">PQQ-binding-like beta-propeller repeat protein</fullName>
    </submittedName>
</protein>
<proteinExistence type="predicted"/>
<evidence type="ECO:0000313" key="4">
    <source>
        <dbReference type="EMBL" id="NMH79948.1"/>
    </source>
</evidence>
<dbReference type="PANTHER" id="PTHR34512:SF30">
    <property type="entry name" value="OUTER MEMBRANE PROTEIN ASSEMBLY FACTOR BAMB"/>
    <property type="match status" value="1"/>
</dbReference>
<dbReference type="RefSeq" id="WP_169398007.1">
    <property type="nucleotide sequence ID" value="NZ_BAAAJH010000006.1"/>
</dbReference>
<evidence type="ECO:0000313" key="5">
    <source>
        <dbReference type="Proteomes" id="UP001296706"/>
    </source>
</evidence>
<dbReference type="InterPro" id="IPR018391">
    <property type="entry name" value="PQQ_b-propeller_rpt"/>
</dbReference>
<feature type="chain" id="PRO_5045461154" evidence="2">
    <location>
        <begin position="27"/>
        <end position="402"/>
    </location>
</feature>
<feature type="region of interest" description="Disordered" evidence="1">
    <location>
        <begin position="50"/>
        <end position="74"/>
    </location>
</feature>
<feature type="domain" description="Pyrrolo-quinoline quinone repeat" evidence="3">
    <location>
        <begin position="71"/>
        <end position="196"/>
    </location>
</feature>
<dbReference type="Proteomes" id="UP001296706">
    <property type="component" value="Unassembled WGS sequence"/>
</dbReference>
<dbReference type="EMBL" id="JAAXKY010000083">
    <property type="protein sequence ID" value="NMH79948.1"/>
    <property type="molecule type" value="Genomic_DNA"/>
</dbReference>
<dbReference type="InterPro" id="IPR002372">
    <property type="entry name" value="PQQ_rpt_dom"/>
</dbReference>
<keyword evidence="2" id="KW-0732">Signal</keyword>
<dbReference type="PANTHER" id="PTHR34512">
    <property type="entry name" value="CELL SURFACE PROTEIN"/>
    <property type="match status" value="1"/>
</dbReference>
<name>A0ABX1RHT3_9PSEU</name>
<dbReference type="InterPro" id="IPR015943">
    <property type="entry name" value="WD40/YVTN_repeat-like_dom_sf"/>
</dbReference>
<gene>
    <name evidence="4" type="ORF">HF577_23000</name>
</gene>
<keyword evidence="5" id="KW-1185">Reference proteome</keyword>
<comment type="caution">
    <text evidence="4">The sequence shown here is derived from an EMBL/GenBank/DDBJ whole genome shotgun (WGS) entry which is preliminary data.</text>
</comment>
<dbReference type="PROSITE" id="PS51257">
    <property type="entry name" value="PROKAR_LIPOPROTEIN"/>
    <property type="match status" value="1"/>
</dbReference>
<feature type="signal peptide" evidence="2">
    <location>
        <begin position="1"/>
        <end position="26"/>
    </location>
</feature>
<dbReference type="SMART" id="SM00564">
    <property type="entry name" value="PQQ"/>
    <property type="match status" value="4"/>
</dbReference>
<evidence type="ECO:0000256" key="2">
    <source>
        <dbReference type="SAM" id="SignalP"/>
    </source>
</evidence>
<dbReference type="Gene3D" id="2.40.10.480">
    <property type="match status" value="2"/>
</dbReference>
<evidence type="ECO:0000256" key="1">
    <source>
        <dbReference type="SAM" id="MobiDB-lite"/>
    </source>
</evidence>
<accession>A0ABX1RHT3</accession>
<evidence type="ECO:0000259" key="3">
    <source>
        <dbReference type="Pfam" id="PF13360"/>
    </source>
</evidence>
<dbReference type="Pfam" id="PF13360">
    <property type="entry name" value="PQQ_2"/>
    <property type="match status" value="1"/>
</dbReference>
<reference evidence="4 5" key="1">
    <citation type="submission" date="2020-04" db="EMBL/GenBank/DDBJ databases">
        <authorList>
            <person name="Klaysubun C."/>
            <person name="Duangmal K."/>
            <person name="Lipun K."/>
        </authorList>
    </citation>
    <scope>NUCLEOTIDE SEQUENCE [LARGE SCALE GENOMIC DNA]</scope>
    <source>
        <strain evidence="4 5">JCM 11839</strain>
    </source>
</reference>
<dbReference type="SUPFAM" id="SSF50998">
    <property type="entry name" value="Quinoprotein alcohol dehydrogenase-like"/>
    <property type="match status" value="1"/>
</dbReference>
<sequence>MALSRFSACAAALVAVSALASCAAPAAAPPPPAPPAKIVLPAGAPGTPSWAPWPSALHDARHSGASTADGPTNGAVRWRRKLEGAVTPGPVVGADGTIFVASNGGVLHALNPVDGTDRWTYDSGTPSGGDLSISPLVLPDGTVLFPADNRLIALSSTGQQLWSEPFAAQVTSPVTVDGKRVYVGDSSGTVTALDVSAPDGHRVAWHVNVGTTSYGSVVTDGKGRIYTTANSALVALADQGASARVAWRSDPHDDITEVSAGLAPDGTALLGTNGSNEWAYRPDGTLLWKAPRVITYSSPAVTATGLAYVADHSGVVHGFDVRTGAETARYGPVPGQIWSSTIVDRAYRLYFGGQNGHAYGFDGDGRQLFDVDLGGPVDSYPALTADGALVIGSGNGFVTAIG</sequence>